<comment type="caution">
    <text evidence="2">The sequence shown here is derived from an EMBL/GenBank/DDBJ whole genome shotgun (WGS) entry which is preliminary data.</text>
</comment>
<evidence type="ECO:0000313" key="3">
    <source>
        <dbReference type="Proteomes" id="UP001063166"/>
    </source>
</evidence>
<gene>
    <name evidence="2" type="ORF">LshimejAT787_1200840</name>
</gene>
<reference evidence="2" key="1">
    <citation type="submission" date="2022-07" db="EMBL/GenBank/DDBJ databases">
        <title>The genome of Lyophyllum shimeji provides insight into the initial evolution of ectomycorrhizal fungal genome.</title>
        <authorList>
            <person name="Kobayashi Y."/>
            <person name="Shibata T."/>
            <person name="Hirakawa H."/>
            <person name="Shigenobu S."/>
            <person name="Nishiyama T."/>
            <person name="Yamada A."/>
            <person name="Hasebe M."/>
            <person name="Kawaguchi M."/>
        </authorList>
    </citation>
    <scope>NUCLEOTIDE SEQUENCE</scope>
    <source>
        <strain evidence="2">AT787</strain>
    </source>
</reference>
<proteinExistence type="predicted"/>
<feature type="region of interest" description="Disordered" evidence="1">
    <location>
        <begin position="283"/>
        <end position="302"/>
    </location>
</feature>
<dbReference type="SUPFAM" id="SSF48576">
    <property type="entry name" value="Terpenoid synthases"/>
    <property type="match status" value="1"/>
</dbReference>
<dbReference type="Pfam" id="PF19086">
    <property type="entry name" value="Terpene_syn_C_2"/>
    <property type="match status" value="1"/>
</dbReference>
<name>A0A9P3PV81_LYOSH</name>
<keyword evidence="3" id="KW-1185">Reference proteome</keyword>
<evidence type="ECO:0000256" key="1">
    <source>
        <dbReference type="SAM" id="MobiDB-lite"/>
    </source>
</evidence>
<evidence type="ECO:0000313" key="2">
    <source>
        <dbReference type="EMBL" id="GLB42635.1"/>
    </source>
</evidence>
<dbReference type="EMBL" id="BRPK01000012">
    <property type="protein sequence ID" value="GLB42635.1"/>
    <property type="molecule type" value="Genomic_DNA"/>
</dbReference>
<accession>A0A9P3PV81</accession>
<dbReference type="AlphaFoldDB" id="A0A9P3PV81"/>
<organism evidence="2 3">
    <name type="scientific">Lyophyllum shimeji</name>
    <name type="common">Hon-shimeji</name>
    <name type="synonym">Tricholoma shimeji</name>
    <dbReference type="NCBI Taxonomy" id="47721"/>
    <lineage>
        <taxon>Eukaryota</taxon>
        <taxon>Fungi</taxon>
        <taxon>Dikarya</taxon>
        <taxon>Basidiomycota</taxon>
        <taxon>Agaricomycotina</taxon>
        <taxon>Agaricomycetes</taxon>
        <taxon>Agaricomycetidae</taxon>
        <taxon>Agaricales</taxon>
        <taxon>Tricholomatineae</taxon>
        <taxon>Lyophyllaceae</taxon>
        <taxon>Lyophyllum</taxon>
    </lineage>
</organism>
<dbReference type="OrthoDB" id="2861623at2759"/>
<protein>
    <submittedName>
        <fullName evidence="2">Uncharacterized protein</fullName>
    </submittedName>
</protein>
<dbReference type="Proteomes" id="UP001063166">
    <property type="component" value="Unassembled WGS sequence"/>
</dbReference>
<sequence length="361" mass="39837">MTASESWLLGLKTAESSDVLTETERKNLRPMKAGLLAAVCVPGCGQPQLRFFADFLSLSIITNGRIRGARDMSENGWTGEGVGGGVDALGRHTLFQHLLPELQRLVSKATSTWKTRFESSVRSYHSAQLQVITDRVNNVIPDLETYLPLRRELSGLYMLLDLIELCENLTLPPMDDETFSKFNALKQLAADIIGCSLDVVAFNDDQVQGNRHNLITVIMTHKRLSLQGALNLAGVLIKRMFDSFVETEKSLISAPTAPQTNYLGNGSLSSYWNWVSLSRLATPPASPPRSTPDPSNGANGGDLAHLGDLPSYVHTFRDCVVGTINWAYETELYFGKKGEEIRTFGWVFLNPQNDGDGEERS</sequence>
<dbReference type="Gene3D" id="1.10.600.10">
    <property type="entry name" value="Farnesyl Diphosphate Synthase"/>
    <property type="match status" value="1"/>
</dbReference>
<dbReference type="InterPro" id="IPR008949">
    <property type="entry name" value="Isoprenoid_synthase_dom_sf"/>
</dbReference>